<dbReference type="AlphaFoldDB" id="A0A7L5BUV6"/>
<dbReference type="CDD" id="cd08253">
    <property type="entry name" value="zeta_crystallin"/>
    <property type="match status" value="1"/>
</dbReference>
<dbReference type="SMART" id="SM00829">
    <property type="entry name" value="PKS_ER"/>
    <property type="match status" value="1"/>
</dbReference>
<dbReference type="SUPFAM" id="SSF50129">
    <property type="entry name" value="GroES-like"/>
    <property type="match status" value="1"/>
</dbReference>
<organism evidence="3 4">
    <name type="scientific">Pikeienuella piscinae</name>
    <dbReference type="NCBI Taxonomy" id="2748098"/>
    <lineage>
        <taxon>Bacteria</taxon>
        <taxon>Pseudomonadati</taxon>
        <taxon>Pseudomonadota</taxon>
        <taxon>Alphaproteobacteria</taxon>
        <taxon>Rhodobacterales</taxon>
        <taxon>Paracoccaceae</taxon>
        <taxon>Pikeienuella</taxon>
    </lineage>
</organism>
<dbReference type="EMBL" id="CP049056">
    <property type="protein sequence ID" value="QIE55091.1"/>
    <property type="molecule type" value="Genomic_DNA"/>
</dbReference>
<dbReference type="GO" id="GO:0070402">
    <property type="term" value="F:NADPH binding"/>
    <property type="evidence" value="ECO:0007669"/>
    <property type="project" value="TreeGrafter"/>
</dbReference>
<dbReference type="InterPro" id="IPR013154">
    <property type="entry name" value="ADH-like_N"/>
</dbReference>
<name>A0A7L5BUV6_9RHOB</name>
<keyword evidence="1" id="KW-0521">NADP</keyword>
<evidence type="ECO:0000313" key="4">
    <source>
        <dbReference type="Proteomes" id="UP000503336"/>
    </source>
</evidence>
<dbReference type="GO" id="GO:0003960">
    <property type="term" value="F:quinone reductase (NADPH) activity"/>
    <property type="evidence" value="ECO:0007669"/>
    <property type="project" value="TreeGrafter"/>
</dbReference>
<gene>
    <name evidence="3" type="ORF">G5B40_06250</name>
</gene>
<dbReference type="InterPro" id="IPR036291">
    <property type="entry name" value="NAD(P)-bd_dom_sf"/>
</dbReference>
<feature type="domain" description="Enoyl reductase (ER)" evidence="2">
    <location>
        <begin position="10"/>
        <end position="325"/>
    </location>
</feature>
<dbReference type="InterPro" id="IPR011032">
    <property type="entry name" value="GroES-like_sf"/>
</dbReference>
<evidence type="ECO:0000313" key="3">
    <source>
        <dbReference type="EMBL" id="QIE55091.1"/>
    </source>
</evidence>
<dbReference type="Pfam" id="PF00107">
    <property type="entry name" value="ADH_zinc_N"/>
    <property type="match status" value="1"/>
</dbReference>
<accession>A0A7L5BUV6</accession>
<dbReference type="PANTHER" id="PTHR44154:SF1">
    <property type="entry name" value="QUINONE OXIDOREDUCTASE"/>
    <property type="match status" value="1"/>
</dbReference>
<dbReference type="SUPFAM" id="SSF51735">
    <property type="entry name" value="NAD(P)-binding Rossmann-fold domains"/>
    <property type="match status" value="1"/>
</dbReference>
<dbReference type="Pfam" id="PF08240">
    <property type="entry name" value="ADH_N"/>
    <property type="match status" value="1"/>
</dbReference>
<evidence type="ECO:0000259" key="2">
    <source>
        <dbReference type="SMART" id="SM00829"/>
    </source>
</evidence>
<dbReference type="KEGG" id="hdh:G5B40_06250"/>
<evidence type="ECO:0000256" key="1">
    <source>
        <dbReference type="ARBA" id="ARBA00022857"/>
    </source>
</evidence>
<keyword evidence="4" id="KW-1185">Reference proteome</keyword>
<protein>
    <submittedName>
        <fullName evidence="3">NADPH:quinone reductase</fullName>
    </submittedName>
</protein>
<dbReference type="GO" id="GO:0003730">
    <property type="term" value="F:mRNA 3'-UTR binding"/>
    <property type="evidence" value="ECO:0007669"/>
    <property type="project" value="TreeGrafter"/>
</dbReference>
<dbReference type="FunFam" id="3.40.50.720:FF:000244">
    <property type="entry name" value="quinone oxidoreductase"/>
    <property type="match status" value="1"/>
</dbReference>
<reference evidence="3 4" key="1">
    <citation type="submission" date="2020-02" db="EMBL/GenBank/DDBJ databases">
        <title>complete genome sequence of Rhodobacteraceae bacterium.</title>
        <authorList>
            <person name="Park J."/>
            <person name="Kim Y.-S."/>
            <person name="Kim K.-H."/>
        </authorList>
    </citation>
    <scope>NUCLEOTIDE SEQUENCE [LARGE SCALE GENOMIC DNA]</scope>
    <source>
        <strain evidence="3 4">RR4-56</strain>
    </source>
</reference>
<dbReference type="Gene3D" id="3.90.180.10">
    <property type="entry name" value="Medium-chain alcohol dehydrogenases, catalytic domain"/>
    <property type="match status" value="1"/>
</dbReference>
<dbReference type="Gene3D" id="3.40.50.720">
    <property type="entry name" value="NAD(P)-binding Rossmann-like Domain"/>
    <property type="match status" value="1"/>
</dbReference>
<dbReference type="InterPro" id="IPR020843">
    <property type="entry name" value="ER"/>
</dbReference>
<dbReference type="InterPro" id="IPR013149">
    <property type="entry name" value="ADH-like_C"/>
</dbReference>
<dbReference type="PANTHER" id="PTHR44154">
    <property type="entry name" value="QUINONE OXIDOREDUCTASE"/>
    <property type="match status" value="1"/>
</dbReference>
<dbReference type="InterPro" id="IPR051603">
    <property type="entry name" value="Zinc-ADH_QOR/CCCR"/>
</dbReference>
<sequence>MKAISVHEFGGPEKLRMETHPDPAPAPGEVVVAIRAAGVNPADVYMRRGGYRLTPALPYIPGGDAAGEIVAVGGDARRLKVGQRVFIASTLGVAIDPHAGFTGCYAERVARPEEQVLALPDGVSFAQAAALGLPYTTAHFCLFARGGAQAGETVFIHGASGSVGTAAVQLAKRAGLRVIGSAGSAEGLELIRREGVDHPVDHSRPGYLDEVRRLPAPQLILEMLADRNLAADIDVIAPGGRIVIVGCRGETTINPRSLMAKDADIRGVMIWNAAADQIRSVLQDVLAGVAEGALRPVVGREMPLSEAARAQEAVIADGNNGKIVLIP</sequence>
<dbReference type="RefSeq" id="WP_165096413.1">
    <property type="nucleotide sequence ID" value="NZ_CP049056.1"/>
</dbReference>
<proteinExistence type="predicted"/>
<dbReference type="Proteomes" id="UP000503336">
    <property type="component" value="Chromosome"/>
</dbReference>
<dbReference type="GO" id="GO:0005829">
    <property type="term" value="C:cytosol"/>
    <property type="evidence" value="ECO:0007669"/>
    <property type="project" value="TreeGrafter"/>
</dbReference>